<dbReference type="InterPro" id="IPR039935">
    <property type="entry name" value="YML079W-like"/>
</dbReference>
<comment type="caution">
    <text evidence="2">The sequence shown here is derived from an EMBL/GenBank/DDBJ whole genome shotgun (WGS) entry which is preliminary data.</text>
</comment>
<gene>
    <name evidence="2" type="ORF">CTI12_AA242400</name>
</gene>
<dbReference type="EMBL" id="PKPP01002410">
    <property type="protein sequence ID" value="PWA75445.1"/>
    <property type="molecule type" value="Genomic_DNA"/>
</dbReference>
<name>A0A2U1NPL3_ARTAN</name>
<protein>
    <submittedName>
        <fullName evidence="2">RmlC-like jelly roll fold protein</fullName>
    </submittedName>
</protein>
<proteinExistence type="predicted"/>
<dbReference type="InterPro" id="IPR009327">
    <property type="entry name" value="Cupin_DUF985"/>
</dbReference>
<sequence length="189" mass="21201">MSLTTSEIIAKLNLIPNSEGGFFVETFRDTSINLTTSQLPSRFKVDRPISTAIYFFLPTGNVSNLHRIPSAETWHFYLGEPITILEIDDKNGSVKFTNMGQDIVSNQVLQYTVRPDVWFGAFPSRDFDIVMDNKLVRKAPRNAEKHFSLVGTTVAPAFEVQDFVLAKRSELISRFPALKSLISALTPSD</sequence>
<evidence type="ECO:0000313" key="3">
    <source>
        <dbReference type="Proteomes" id="UP000245207"/>
    </source>
</evidence>
<dbReference type="InterPro" id="IPR011051">
    <property type="entry name" value="RmlC_Cupin_sf"/>
</dbReference>
<accession>A0A2U1NPL3</accession>
<dbReference type="PANTHER" id="PTHR33387:SF3">
    <property type="entry name" value="DUF985 DOMAIN-CONTAINING PROTEIN"/>
    <property type="match status" value="1"/>
</dbReference>
<dbReference type="InterPro" id="IPR014710">
    <property type="entry name" value="RmlC-like_jellyroll"/>
</dbReference>
<dbReference type="PANTHER" id="PTHR33387">
    <property type="entry name" value="RMLC-LIKE JELLY ROLL FOLD PROTEIN"/>
    <property type="match status" value="1"/>
</dbReference>
<organism evidence="2 3">
    <name type="scientific">Artemisia annua</name>
    <name type="common">Sweet wormwood</name>
    <dbReference type="NCBI Taxonomy" id="35608"/>
    <lineage>
        <taxon>Eukaryota</taxon>
        <taxon>Viridiplantae</taxon>
        <taxon>Streptophyta</taxon>
        <taxon>Embryophyta</taxon>
        <taxon>Tracheophyta</taxon>
        <taxon>Spermatophyta</taxon>
        <taxon>Magnoliopsida</taxon>
        <taxon>eudicotyledons</taxon>
        <taxon>Gunneridae</taxon>
        <taxon>Pentapetalae</taxon>
        <taxon>asterids</taxon>
        <taxon>campanulids</taxon>
        <taxon>Asterales</taxon>
        <taxon>Asteraceae</taxon>
        <taxon>Asteroideae</taxon>
        <taxon>Anthemideae</taxon>
        <taxon>Artemisiinae</taxon>
        <taxon>Artemisia</taxon>
    </lineage>
</organism>
<dbReference type="SUPFAM" id="SSF51182">
    <property type="entry name" value="RmlC-like cupins"/>
    <property type="match status" value="1"/>
</dbReference>
<dbReference type="OrthoDB" id="423598at2759"/>
<keyword evidence="3" id="KW-1185">Reference proteome</keyword>
<dbReference type="CDD" id="cd06121">
    <property type="entry name" value="cupin_YML079wp"/>
    <property type="match status" value="1"/>
</dbReference>
<reference evidence="2 3" key="1">
    <citation type="journal article" date="2018" name="Mol. Plant">
        <title>The genome of Artemisia annua provides insight into the evolution of Asteraceae family and artemisinin biosynthesis.</title>
        <authorList>
            <person name="Shen Q."/>
            <person name="Zhang L."/>
            <person name="Liao Z."/>
            <person name="Wang S."/>
            <person name="Yan T."/>
            <person name="Shi P."/>
            <person name="Liu M."/>
            <person name="Fu X."/>
            <person name="Pan Q."/>
            <person name="Wang Y."/>
            <person name="Lv Z."/>
            <person name="Lu X."/>
            <person name="Zhang F."/>
            <person name="Jiang W."/>
            <person name="Ma Y."/>
            <person name="Chen M."/>
            <person name="Hao X."/>
            <person name="Li L."/>
            <person name="Tang Y."/>
            <person name="Lv G."/>
            <person name="Zhou Y."/>
            <person name="Sun X."/>
            <person name="Brodelius P.E."/>
            <person name="Rose J.K.C."/>
            <person name="Tang K."/>
        </authorList>
    </citation>
    <scope>NUCLEOTIDE SEQUENCE [LARGE SCALE GENOMIC DNA]</scope>
    <source>
        <strain evidence="3">cv. Huhao1</strain>
        <tissue evidence="2">Leaf</tissue>
    </source>
</reference>
<dbReference type="Proteomes" id="UP000245207">
    <property type="component" value="Unassembled WGS sequence"/>
</dbReference>
<evidence type="ECO:0000259" key="1">
    <source>
        <dbReference type="Pfam" id="PF06172"/>
    </source>
</evidence>
<evidence type="ECO:0000313" key="2">
    <source>
        <dbReference type="EMBL" id="PWA75445.1"/>
    </source>
</evidence>
<dbReference type="Gene3D" id="2.60.120.10">
    <property type="entry name" value="Jelly Rolls"/>
    <property type="match status" value="1"/>
</dbReference>
<dbReference type="Pfam" id="PF06172">
    <property type="entry name" value="Cupin_5"/>
    <property type="match status" value="1"/>
</dbReference>
<dbReference type="AlphaFoldDB" id="A0A2U1NPL3"/>
<feature type="domain" description="DUF985" evidence="1">
    <location>
        <begin position="7"/>
        <end position="165"/>
    </location>
</feature>